<proteinExistence type="inferred from homology"/>
<evidence type="ECO:0000313" key="5">
    <source>
        <dbReference type="EMBL" id="KAF1997705.1"/>
    </source>
</evidence>
<dbReference type="InterPro" id="IPR027417">
    <property type="entry name" value="P-loop_NTPase"/>
</dbReference>
<feature type="domain" description="DUF676" evidence="3">
    <location>
        <begin position="22"/>
        <end position="147"/>
    </location>
</feature>
<dbReference type="EMBL" id="ML977610">
    <property type="protein sequence ID" value="KAF1997705.1"/>
    <property type="molecule type" value="Genomic_DNA"/>
</dbReference>
<dbReference type="PANTHER" id="PTHR10039">
    <property type="entry name" value="AMELOGENIN"/>
    <property type="match status" value="1"/>
</dbReference>
<organism evidence="5 6">
    <name type="scientific">Amniculicola lignicola CBS 123094</name>
    <dbReference type="NCBI Taxonomy" id="1392246"/>
    <lineage>
        <taxon>Eukaryota</taxon>
        <taxon>Fungi</taxon>
        <taxon>Dikarya</taxon>
        <taxon>Ascomycota</taxon>
        <taxon>Pezizomycotina</taxon>
        <taxon>Dothideomycetes</taxon>
        <taxon>Pleosporomycetidae</taxon>
        <taxon>Pleosporales</taxon>
        <taxon>Amniculicolaceae</taxon>
        <taxon>Amniculicola</taxon>
    </lineage>
</organism>
<keyword evidence="2" id="KW-0677">Repeat</keyword>
<dbReference type="Pfam" id="PF05057">
    <property type="entry name" value="DUF676"/>
    <property type="match status" value="1"/>
</dbReference>
<dbReference type="InterPro" id="IPR007751">
    <property type="entry name" value="DUF676_lipase-like"/>
</dbReference>
<protein>
    <recommendedName>
        <fullName evidence="7">NACHT domain-containing protein</fullName>
    </recommendedName>
</protein>
<dbReference type="InterPro" id="IPR056884">
    <property type="entry name" value="NPHP3-like_N"/>
</dbReference>
<dbReference type="Gene3D" id="3.40.50.300">
    <property type="entry name" value="P-loop containing nucleotide triphosphate hydrolases"/>
    <property type="match status" value="1"/>
</dbReference>
<keyword evidence="6" id="KW-1185">Reference proteome</keyword>
<dbReference type="Pfam" id="PF24883">
    <property type="entry name" value="NPHP3_N"/>
    <property type="match status" value="1"/>
</dbReference>
<dbReference type="OrthoDB" id="4741884at2759"/>
<evidence type="ECO:0000256" key="2">
    <source>
        <dbReference type="ARBA" id="ARBA00022737"/>
    </source>
</evidence>
<accession>A0A6A5WEW7</accession>
<feature type="domain" description="Nephrocystin 3-like N-terminal" evidence="4">
    <location>
        <begin position="306"/>
        <end position="442"/>
    </location>
</feature>
<dbReference type="PANTHER" id="PTHR10039:SF17">
    <property type="entry name" value="FUNGAL STAND N-TERMINAL GOODBYE DOMAIN-CONTAINING PROTEIN-RELATED"/>
    <property type="match status" value="1"/>
</dbReference>
<reference evidence="5" key="1">
    <citation type="journal article" date="2020" name="Stud. Mycol.">
        <title>101 Dothideomycetes genomes: a test case for predicting lifestyles and emergence of pathogens.</title>
        <authorList>
            <person name="Haridas S."/>
            <person name="Albert R."/>
            <person name="Binder M."/>
            <person name="Bloem J."/>
            <person name="Labutti K."/>
            <person name="Salamov A."/>
            <person name="Andreopoulos B."/>
            <person name="Baker S."/>
            <person name="Barry K."/>
            <person name="Bills G."/>
            <person name="Bluhm B."/>
            <person name="Cannon C."/>
            <person name="Castanera R."/>
            <person name="Culley D."/>
            <person name="Daum C."/>
            <person name="Ezra D."/>
            <person name="Gonzalez J."/>
            <person name="Henrissat B."/>
            <person name="Kuo A."/>
            <person name="Liang C."/>
            <person name="Lipzen A."/>
            <person name="Lutzoni F."/>
            <person name="Magnuson J."/>
            <person name="Mondo S."/>
            <person name="Nolan M."/>
            <person name="Ohm R."/>
            <person name="Pangilinan J."/>
            <person name="Park H.-J."/>
            <person name="Ramirez L."/>
            <person name="Alfaro M."/>
            <person name="Sun H."/>
            <person name="Tritt A."/>
            <person name="Yoshinaga Y."/>
            <person name="Zwiers L.-H."/>
            <person name="Turgeon B."/>
            <person name="Goodwin S."/>
            <person name="Spatafora J."/>
            <person name="Crous P."/>
            <person name="Grigoriev I."/>
        </authorList>
    </citation>
    <scope>NUCLEOTIDE SEQUENCE</scope>
    <source>
        <strain evidence="5">CBS 123094</strain>
    </source>
</reference>
<comment type="similarity">
    <text evidence="1">Belongs to the putative lipase ROG1 family.</text>
</comment>
<evidence type="ECO:0008006" key="7">
    <source>
        <dbReference type="Google" id="ProtNLM"/>
    </source>
</evidence>
<evidence type="ECO:0000259" key="3">
    <source>
        <dbReference type="Pfam" id="PF05057"/>
    </source>
</evidence>
<dbReference type="SUPFAM" id="SSF53474">
    <property type="entry name" value="alpha/beta-Hydrolases"/>
    <property type="match status" value="1"/>
</dbReference>
<dbReference type="AlphaFoldDB" id="A0A6A5WEW7"/>
<evidence type="ECO:0000313" key="6">
    <source>
        <dbReference type="Proteomes" id="UP000799779"/>
    </source>
</evidence>
<sequence length="958" mass="107952">MASDFTGLKVIWPPDGTRPPQHRHDIVFVHGLHHGSITDWKNKDGICWPAEHLSLDLSTARILAFGYDDKLSLRSDGLYEGGVTLKQARDLCFALKAQSRSDRGQVPLTFVGHGTGGIIIRCALCVSHTDPAKFESILRKTKHVMFLDSPQRDLTWRKWTEIAQGSSSVHSKGQWRIWSGALDGSSNIFDNIAPRFNITSISAGSIELPTTFEGGMGTTSTLSYDNALNVPSETRLVFGELDRQTISHLSRGTIDYRQFLGSIRSGMHRIIDDEKHITHIQTWLGRRLDDTNSDMYQKNLGKYHPGTGRWLFEHPKFRSWASSEVLSPILWLTGPEGCGKSVLCALGAERIRQRTGFPAVVYIMFAYDKPRSAYHIAAQLALQLLNHVVEVRGGVTAEVLSIVAEECEDSKKLSRVYDLIKVLISQCVVVHIFLDGLDEVGSVEGPRRRRSAQDTKIEASKEHLHSTFNLLADLANREEGTPVRLWCSSRETETIGRLMRDVKAQQIPIDGKDVVADIARYFDYHLPPIIDKANTNPSGTQLLDYLQKRVGDNFLLASILINDLGAKDLSTERGIQNIIHASPSSITEIYQQRLEEMGNSISPSMLLPWAIVSIIAFAKRPLKLSELREALTISLTSTKDSHTTNLTEDDLLSLKGRTIQRDCTPFIEFTQSRDDKIDGYLRLSHASVFYFLHGLSKGPVSNVEAIVVGPNLIANACLRYLSQTRYDSITWDYFQDHHFLTYAAKYWNQHIDEAMPDPELLQATGAFVHSPQFLTLLRVQSLFLDRQFVHAERANIPKIIDTESTTEHLADKYQSFVKEWSHALRLETSNSSSNAGIEECFWGALGKENFLHTHGLTIEKNSSFLLEMQTSDEKNSDDGTAPTYCFYDKISDDGSRVAVWRMPIQVEMLAFRPAMGLRHHICLAMNKRLTIQQQWRWIRSTYGGILSTGTQRVVGHRY</sequence>
<evidence type="ECO:0000259" key="4">
    <source>
        <dbReference type="Pfam" id="PF24883"/>
    </source>
</evidence>
<name>A0A6A5WEW7_9PLEO</name>
<dbReference type="Gene3D" id="3.40.50.1820">
    <property type="entry name" value="alpha/beta hydrolase"/>
    <property type="match status" value="1"/>
</dbReference>
<dbReference type="InterPro" id="IPR029058">
    <property type="entry name" value="AB_hydrolase_fold"/>
</dbReference>
<gene>
    <name evidence="5" type="ORF">P154DRAFT_273509</name>
</gene>
<dbReference type="Proteomes" id="UP000799779">
    <property type="component" value="Unassembled WGS sequence"/>
</dbReference>
<evidence type="ECO:0000256" key="1">
    <source>
        <dbReference type="ARBA" id="ARBA00007920"/>
    </source>
</evidence>